<dbReference type="Gene3D" id="1.10.10.60">
    <property type="entry name" value="Homeodomain-like"/>
    <property type="match status" value="2"/>
</dbReference>
<dbReference type="Proteomes" id="UP000654993">
    <property type="component" value="Unassembled WGS sequence"/>
</dbReference>
<keyword evidence="1" id="KW-0805">Transcription regulation</keyword>
<comment type="caution">
    <text evidence="5">The sequence shown here is derived from an EMBL/GenBank/DDBJ whole genome shotgun (WGS) entry which is preliminary data.</text>
</comment>
<dbReference type="InterPro" id="IPR018062">
    <property type="entry name" value="HTH_AraC-typ_CS"/>
</dbReference>
<evidence type="ECO:0000313" key="5">
    <source>
        <dbReference type="EMBL" id="GFR36726.1"/>
    </source>
</evidence>
<evidence type="ECO:0000256" key="3">
    <source>
        <dbReference type="ARBA" id="ARBA00023163"/>
    </source>
</evidence>
<reference evidence="5" key="1">
    <citation type="submission" date="2020-08" db="EMBL/GenBank/DDBJ databases">
        <authorList>
            <person name="Uke A."/>
            <person name="Chhe C."/>
            <person name="Baramee S."/>
            <person name="Kosugi A."/>
        </authorList>
    </citation>
    <scope>NUCLEOTIDE SEQUENCE</scope>
    <source>
        <strain evidence="5">DA-C8</strain>
    </source>
</reference>
<keyword evidence="6" id="KW-1185">Reference proteome</keyword>
<reference evidence="5" key="2">
    <citation type="journal article" date="2021" name="Data Brief">
        <title>Draft genome sequence data of the facultative, thermophilic, xylanolytic bacterium Paenibacillus sp. strain DA-C8.</title>
        <authorList>
            <person name="Chhe C."/>
            <person name="Uke A."/>
            <person name="Baramee S."/>
            <person name="Ungkulpasvich U."/>
            <person name="Tachaapaikoon C."/>
            <person name="Pason P."/>
            <person name="Waeonukul R."/>
            <person name="Ratanakhanokchai K."/>
            <person name="Kosugi A."/>
        </authorList>
    </citation>
    <scope>NUCLEOTIDE SEQUENCE</scope>
    <source>
        <strain evidence="5">DA-C8</strain>
    </source>
</reference>
<dbReference type="SUPFAM" id="SSF46689">
    <property type="entry name" value="Homeodomain-like"/>
    <property type="match status" value="2"/>
</dbReference>
<dbReference type="PROSITE" id="PS01124">
    <property type="entry name" value="HTH_ARAC_FAMILY_2"/>
    <property type="match status" value="1"/>
</dbReference>
<proteinExistence type="predicted"/>
<dbReference type="InterPro" id="IPR041522">
    <property type="entry name" value="CdaR_GGDEF"/>
</dbReference>
<evidence type="ECO:0000259" key="4">
    <source>
        <dbReference type="PROSITE" id="PS01124"/>
    </source>
</evidence>
<dbReference type="Pfam" id="PF12833">
    <property type="entry name" value="HTH_18"/>
    <property type="match status" value="1"/>
</dbReference>
<dbReference type="GO" id="GO:0003700">
    <property type="term" value="F:DNA-binding transcription factor activity"/>
    <property type="evidence" value="ECO:0007669"/>
    <property type="project" value="InterPro"/>
</dbReference>
<dbReference type="Pfam" id="PF17853">
    <property type="entry name" value="GGDEF_2"/>
    <property type="match status" value="1"/>
</dbReference>
<gene>
    <name evidence="5" type="ORF">PRECH8_00220</name>
</gene>
<dbReference type="EMBL" id="BMAQ01000001">
    <property type="protein sequence ID" value="GFR36726.1"/>
    <property type="molecule type" value="Genomic_DNA"/>
</dbReference>
<dbReference type="PANTHER" id="PTHR43280">
    <property type="entry name" value="ARAC-FAMILY TRANSCRIPTIONAL REGULATOR"/>
    <property type="match status" value="1"/>
</dbReference>
<dbReference type="PROSITE" id="PS00041">
    <property type="entry name" value="HTH_ARAC_FAMILY_1"/>
    <property type="match status" value="1"/>
</dbReference>
<sequence>MDLVWKQYQVLLLLIQFDSEHQVDVLSKARQTLEEWAEENEWGVVFMRDLQIGLLLRGNYPSITQLARLYEEISNVWKDQNFKFYAAIGRTVYRFVDIHRSYEDAFELLKRKFFAQTRCILSRETAPELVDMIEGETLEEAFDIDIYAEKLYYAIDVASKESIHNLLGQLLLEMMRFDLSEHDVKTACMQMIHSIMNRLVQQHEDLRTEHQEAACWIVNLYHYDSIHQLFAAIEERLLEIAGRLDAMGSDTLVKRMIDLIHRNYHENLKLESLAEVFNYNSAYLGKMFKNQTGEYFNTYLDKVRIEKAKQLLEEGLRVYQVAERVGYTNVDYFHSKFKRYTGTAPSAYRQNKQKSSNQ</sequence>
<dbReference type="RefSeq" id="WP_200965026.1">
    <property type="nucleotide sequence ID" value="NZ_BMAQ01000001.1"/>
</dbReference>
<dbReference type="InterPro" id="IPR009057">
    <property type="entry name" value="Homeodomain-like_sf"/>
</dbReference>
<organism evidence="5 6">
    <name type="scientific">Insulibacter thermoxylanivorax</name>
    <dbReference type="NCBI Taxonomy" id="2749268"/>
    <lineage>
        <taxon>Bacteria</taxon>
        <taxon>Bacillati</taxon>
        <taxon>Bacillota</taxon>
        <taxon>Bacilli</taxon>
        <taxon>Bacillales</taxon>
        <taxon>Paenibacillaceae</taxon>
        <taxon>Insulibacter</taxon>
    </lineage>
</organism>
<feature type="domain" description="HTH araC/xylS-type" evidence="4">
    <location>
        <begin position="254"/>
        <end position="351"/>
    </location>
</feature>
<keyword evidence="3" id="KW-0804">Transcription</keyword>
<accession>A0A916VEW3</accession>
<dbReference type="InterPro" id="IPR020449">
    <property type="entry name" value="Tscrpt_reg_AraC-type_HTH"/>
</dbReference>
<evidence type="ECO:0000313" key="6">
    <source>
        <dbReference type="Proteomes" id="UP000654993"/>
    </source>
</evidence>
<dbReference type="InterPro" id="IPR018060">
    <property type="entry name" value="HTH_AraC"/>
</dbReference>
<dbReference type="SMART" id="SM00342">
    <property type="entry name" value="HTH_ARAC"/>
    <property type="match status" value="1"/>
</dbReference>
<dbReference type="GO" id="GO:0043565">
    <property type="term" value="F:sequence-specific DNA binding"/>
    <property type="evidence" value="ECO:0007669"/>
    <property type="project" value="InterPro"/>
</dbReference>
<protein>
    <recommendedName>
        <fullName evidence="4">HTH araC/xylS-type domain-containing protein</fullName>
    </recommendedName>
</protein>
<dbReference type="AlphaFoldDB" id="A0A916VEW3"/>
<evidence type="ECO:0000256" key="2">
    <source>
        <dbReference type="ARBA" id="ARBA00023125"/>
    </source>
</evidence>
<keyword evidence="2" id="KW-0238">DNA-binding</keyword>
<evidence type="ECO:0000256" key="1">
    <source>
        <dbReference type="ARBA" id="ARBA00023015"/>
    </source>
</evidence>
<name>A0A916VEW3_9BACL</name>
<dbReference type="PANTHER" id="PTHR43280:SF28">
    <property type="entry name" value="HTH-TYPE TRANSCRIPTIONAL ACTIVATOR RHAS"/>
    <property type="match status" value="1"/>
</dbReference>
<dbReference type="PRINTS" id="PR00032">
    <property type="entry name" value="HTHARAC"/>
</dbReference>